<feature type="compositionally biased region" description="Polar residues" evidence="1">
    <location>
        <begin position="41"/>
        <end position="52"/>
    </location>
</feature>
<evidence type="ECO:0000256" key="1">
    <source>
        <dbReference type="SAM" id="MobiDB-lite"/>
    </source>
</evidence>
<keyword evidence="3" id="KW-1185">Reference proteome</keyword>
<accession>A0A0C3HD14</accession>
<name>A0A0C3HD14_OIDMZ</name>
<dbReference type="InParanoid" id="A0A0C3HD14"/>
<dbReference type="AlphaFoldDB" id="A0A0C3HD14"/>
<dbReference type="EMBL" id="KN832877">
    <property type="protein sequence ID" value="KIN00212.1"/>
    <property type="molecule type" value="Genomic_DNA"/>
</dbReference>
<feature type="compositionally biased region" description="Polar residues" evidence="1">
    <location>
        <begin position="566"/>
        <end position="588"/>
    </location>
</feature>
<reference evidence="3" key="2">
    <citation type="submission" date="2015-01" db="EMBL/GenBank/DDBJ databases">
        <title>Evolutionary Origins and Diversification of the Mycorrhizal Mutualists.</title>
        <authorList>
            <consortium name="DOE Joint Genome Institute"/>
            <consortium name="Mycorrhizal Genomics Consortium"/>
            <person name="Kohler A."/>
            <person name="Kuo A."/>
            <person name="Nagy L.G."/>
            <person name="Floudas D."/>
            <person name="Copeland A."/>
            <person name="Barry K.W."/>
            <person name="Cichocki N."/>
            <person name="Veneault-Fourrey C."/>
            <person name="LaButti K."/>
            <person name="Lindquist E.A."/>
            <person name="Lipzen A."/>
            <person name="Lundell T."/>
            <person name="Morin E."/>
            <person name="Murat C."/>
            <person name="Riley R."/>
            <person name="Ohm R."/>
            <person name="Sun H."/>
            <person name="Tunlid A."/>
            <person name="Henrissat B."/>
            <person name="Grigoriev I.V."/>
            <person name="Hibbett D.S."/>
            <person name="Martin F."/>
        </authorList>
    </citation>
    <scope>NUCLEOTIDE SEQUENCE [LARGE SCALE GENOMIC DNA]</scope>
    <source>
        <strain evidence="3">Zn</strain>
    </source>
</reference>
<evidence type="ECO:0000313" key="3">
    <source>
        <dbReference type="Proteomes" id="UP000054321"/>
    </source>
</evidence>
<feature type="region of interest" description="Disordered" evidence="1">
    <location>
        <begin position="397"/>
        <end position="472"/>
    </location>
</feature>
<feature type="compositionally biased region" description="Polar residues" evidence="1">
    <location>
        <begin position="11"/>
        <end position="25"/>
    </location>
</feature>
<feature type="region of interest" description="Disordered" evidence="1">
    <location>
        <begin position="547"/>
        <end position="655"/>
    </location>
</feature>
<feature type="compositionally biased region" description="Basic and acidic residues" evidence="1">
    <location>
        <begin position="397"/>
        <end position="435"/>
    </location>
</feature>
<protein>
    <submittedName>
        <fullName evidence="2">Uncharacterized protein</fullName>
    </submittedName>
</protein>
<organism evidence="2 3">
    <name type="scientific">Oidiodendron maius (strain Zn)</name>
    <dbReference type="NCBI Taxonomy" id="913774"/>
    <lineage>
        <taxon>Eukaryota</taxon>
        <taxon>Fungi</taxon>
        <taxon>Dikarya</taxon>
        <taxon>Ascomycota</taxon>
        <taxon>Pezizomycotina</taxon>
        <taxon>Leotiomycetes</taxon>
        <taxon>Leotiomycetes incertae sedis</taxon>
        <taxon>Myxotrichaceae</taxon>
        <taxon>Oidiodendron</taxon>
    </lineage>
</organism>
<gene>
    <name evidence="2" type="ORF">OIDMADRAFT_54811</name>
</gene>
<proteinExistence type="predicted"/>
<reference evidence="2 3" key="1">
    <citation type="submission" date="2014-04" db="EMBL/GenBank/DDBJ databases">
        <authorList>
            <consortium name="DOE Joint Genome Institute"/>
            <person name="Kuo A."/>
            <person name="Martino E."/>
            <person name="Perotto S."/>
            <person name="Kohler A."/>
            <person name="Nagy L.G."/>
            <person name="Floudas D."/>
            <person name="Copeland A."/>
            <person name="Barry K.W."/>
            <person name="Cichocki N."/>
            <person name="Veneault-Fourrey C."/>
            <person name="LaButti K."/>
            <person name="Lindquist E.A."/>
            <person name="Lipzen A."/>
            <person name="Lundell T."/>
            <person name="Morin E."/>
            <person name="Murat C."/>
            <person name="Sun H."/>
            <person name="Tunlid A."/>
            <person name="Henrissat B."/>
            <person name="Grigoriev I.V."/>
            <person name="Hibbett D.S."/>
            <person name="Martin F."/>
            <person name="Nordberg H.P."/>
            <person name="Cantor M.N."/>
            <person name="Hua S.X."/>
        </authorList>
    </citation>
    <scope>NUCLEOTIDE SEQUENCE [LARGE SCALE GENOMIC DNA]</scope>
    <source>
        <strain evidence="2 3">Zn</strain>
    </source>
</reference>
<feature type="region of interest" description="Disordered" evidence="1">
    <location>
        <begin position="1"/>
        <end position="66"/>
    </location>
</feature>
<sequence length="1172" mass="131651">MEQTPFGAPPNSGQNTPSNPYQHSHPNPPETFDLEPEPMQDVSTQENQLQPGTSGGQEGSQGELPRHPVAEPLSLVAEVDWNAAATKTDEEKEWEEYMSMIDSDKSAISLTPEEYLGQGLQQGVPWGSEASAWGPGINGETITNALFPLYNDIPSEYRTREYWTTLVEASRSIFAITPQSWVDEMVRRLNLPTTTPESLFGWSYLSSDWRLFFLSGQEYFRPGNVTPEVWISMVCSLRSSDPQTWRARQALERGDPAGYISHYRPTIPTPAPPLRLNPAAFGPIPETFDPRKKATEGLLINCPEYWGDFFDDGPPKEGESETKANLRINMARSNMGIIRRPTEKLPRLEKSARSTIDVKASNERFELSKAIVTKNKRLAAEHNRKMDETHPKFDPIYRDAWRRQQKDRRAENNRRRQAAYEHASRHYRQMHREMPPKPTPPDESDDDYYFDPSMPNQKHQSGGNGQGSEQFRCKPCADSRARCSYKTKPFPCDKCVNLGIANLCESSKPETAELVIRTSTQTTDTHTRGPFIPSFALPPERLEHHTLPAEWPTKGSKRPEDIPAPSDSSYYLPNIHISTGESFGSAVTPSKRKKEDNDGEDNQPWGPPKKKAMPARKARETALEALGRGAAPPRNNTKKERGFKRSGSKKMAAGSDAEPPFEACDYCQHIGHPEWCDRTRPCSICIATNRAFKCDASRQNQPYGTSPGVIRDDNNTIVVDDQPAVYTRYDYQPIYGLPCDASRPMDPDDAVPYSSLQENIGQLYESRMQLGGLPVRRPRTAGEILQAFVDQDNMLRLSDPEYRPLIVVPNALAYMQRRLAFLAGQLPQYMDPRPRSNAGPGTESLSLSETLWQEGVPTMAVPQAPVTETDVLRSQVQQPHSSSQDLANFHGALAIRQTNRYDDAANSLYPERALDIANDSLDWVMTDGDAPLERGNGNYDEFFDNVFQDPDDQLDSSLVEPSLPVTLPMAQVTTEDIARALGATSAFIYPLTWSLDDMRKGHDVEAEISQKRTAHCTEDLNFWTKDTKSNLCPDPNGIVCDAWTCPNRASCRNCLQTQQAAVLSREMELVAKTKSWLCKPCKADLERERLRPELPQPRLKTCHCVSQLQETRVCNTDRVNAANAIASRMEEQLALAVQKGWSARCGHCRRNAEDVRSGAWRCICCNQIVTLP</sequence>
<evidence type="ECO:0000313" key="2">
    <source>
        <dbReference type="EMBL" id="KIN00212.1"/>
    </source>
</evidence>
<dbReference type="Proteomes" id="UP000054321">
    <property type="component" value="Unassembled WGS sequence"/>
</dbReference>
<dbReference type="HOGENOM" id="CLU_273962_0_0_1"/>